<dbReference type="Proteomes" id="UP000003729">
    <property type="component" value="Unassembled WGS sequence"/>
</dbReference>
<feature type="transmembrane region" description="Helical" evidence="6">
    <location>
        <begin position="184"/>
        <end position="203"/>
    </location>
</feature>
<dbReference type="GO" id="GO:0022857">
    <property type="term" value="F:transmembrane transporter activity"/>
    <property type="evidence" value="ECO:0007669"/>
    <property type="project" value="InterPro"/>
</dbReference>
<gene>
    <name evidence="7" type="ORF">PROVALCAL_00096</name>
</gene>
<keyword evidence="2" id="KW-1003">Cell membrane</keyword>
<dbReference type="Pfam" id="PF13520">
    <property type="entry name" value="AA_permease_2"/>
    <property type="match status" value="1"/>
</dbReference>
<keyword evidence="4 6" id="KW-1133">Transmembrane helix</keyword>
<protein>
    <recommendedName>
        <fullName evidence="9">Amino acid permease</fullName>
    </recommendedName>
</protein>
<evidence type="ECO:0008006" key="9">
    <source>
        <dbReference type="Google" id="ProtNLM"/>
    </source>
</evidence>
<dbReference type="PANTHER" id="PTHR42770">
    <property type="entry name" value="AMINO ACID TRANSPORTER-RELATED"/>
    <property type="match status" value="1"/>
</dbReference>
<dbReference type="GO" id="GO:0005886">
    <property type="term" value="C:plasma membrane"/>
    <property type="evidence" value="ECO:0007669"/>
    <property type="project" value="UniProtKB-SubCell"/>
</dbReference>
<feature type="transmembrane region" description="Helical" evidence="6">
    <location>
        <begin position="210"/>
        <end position="232"/>
    </location>
</feature>
<evidence type="ECO:0000256" key="2">
    <source>
        <dbReference type="ARBA" id="ARBA00022475"/>
    </source>
</evidence>
<reference evidence="7 8" key="1">
    <citation type="submission" date="2008-10" db="EMBL/GenBank/DDBJ databases">
        <title>Draft genome sequence of Providencia alcalifaciens (DSM 30120).</title>
        <authorList>
            <person name="Sudarsanam P."/>
            <person name="Ley R."/>
            <person name="Guruge J."/>
            <person name="Turnbaugh P.J."/>
            <person name="Mahowald M."/>
            <person name="Liep D."/>
            <person name="Gordon J."/>
        </authorList>
    </citation>
    <scope>NUCLEOTIDE SEQUENCE [LARGE SCALE GENOMIC DNA]</scope>
    <source>
        <strain evidence="7 8">DSM 30120</strain>
    </source>
</reference>
<evidence type="ECO:0000256" key="5">
    <source>
        <dbReference type="ARBA" id="ARBA00023136"/>
    </source>
</evidence>
<dbReference type="AlphaFoldDB" id="B6X9V1"/>
<accession>B6X9V1</accession>
<feature type="transmembrane region" description="Helical" evidence="6">
    <location>
        <begin position="284"/>
        <end position="307"/>
    </location>
</feature>
<feature type="transmembrane region" description="Helical" evidence="6">
    <location>
        <begin position="146"/>
        <end position="172"/>
    </location>
</feature>
<proteinExistence type="predicted"/>
<dbReference type="InterPro" id="IPR050367">
    <property type="entry name" value="APC_superfamily"/>
</dbReference>
<feature type="transmembrane region" description="Helical" evidence="6">
    <location>
        <begin position="252"/>
        <end position="272"/>
    </location>
</feature>
<evidence type="ECO:0000256" key="1">
    <source>
        <dbReference type="ARBA" id="ARBA00004651"/>
    </source>
</evidence>
<feature type="transmembrane region" description="Helical" evidence="6">
    <location>
        <begin position="345"/>
        <end position="371"/>
    </location>
</feature>
<evidence type="ECO:0000313" key="7">
    <source>
        <dbReference type="EMBL" id="EEB47504.1"/>
    </source>
</evidence>
<sequence>MIVVPLSLGIVLKDDGDMFMLISIVSKQSLYFYKKFTILTVSREREAKMNLSSKLTSHIEKGKVGFPTTLASSVGVIMASPVILTVTSGFGIGGDTFALAVLLSFIMMQAQLTTFSEAAAILPTSGSVYDYISCGMGRFWAITGALSAYLIVHVFAGTAETILSGIMALVNFESLNTVLETNNSSWMVGVGLVVAFGLLNAFGIEAFGKVEVVLTFAMWSTLVIFSICGLMMPFHVSAEGWFGQGLNISDPTVVLSFIGMAMFMFVGCELVTPMAPEIKNSAKVIPRAMTIGLCGVAFCMFLFGAALTNQVENVIIDPQHGVSLLETPMAIPAFAGQIMGDFGKYWIGIALLLAGGATINTLMAAVPRILYGMALDGALPKAFAYLHPRFKTPVFGILVAVMIPCLHAFAIQGDLDRIIPLVLAAVCSWGTAYLLVTISVVILRIRRPDLHRAYRSPFFPIPQIISSVGIILAIVYITPPGMNKADVYIPFAIMLGLTASYALGWTVLVQKVNPFKPVPVEQVLSNSFEDDNSEEVELEPLRNLA</sequence>
<comment type="caution">
    <text evidence="7">The sequence shown here is derived from an EMBL/GenBank/DDBJ whole genome shotgun (WGS) entry which is preliminary data.</text>
</comment>
<reference evidence="7 8" key="2">
    <citation type="submission" date="2008-10" db="EMBL/GenBank/DDBJ databases">
        <authorList>
            <person name="Fulton L."/>
            <person name="Clifton S."/>
            <person name="Fulton B."/>
            <person name="Xu J."/>
            <person name="Minx P."/>
            <person name="Pepin K.H."/>
            <person name="Johnson M."/>
            <person name="Bhonagiri V."/>
            <person name="Nash W.E."/>
            <person name="Mardis E.R."/>
            <person name="Wilson R.K."/>
        </authorList>
    </citation>
    <scope>NUCLEOTIDE SEQUENCE [LARGE SCALE GENOMIC DNA]</scope>
    <source>
        <strain evidence="7 8">DSM 30120</strain>
    </source>
</reference>
<dbReference type="Gene3D" id="1.20.1740.10">
    <property type="entry name" value="Amino acid/polyamine transporter I"/>
    <property type="match status" value="1"/>
</dbReference>
<keyword evidence="3 6" id="KW-0812">Transmembrane</keyword>
<name>B6X9V1_9GAMM</name>
<dbReference type="EMBL" id="ABXW01000004">
    <property type="protein sequence ID" value="EEB47504.1"/>
    <property type="molecule type" value="Genomic_DNA"/>
</dbReference>
<dbReference type="PANTHER" id="PTHR42770:SF12">
    <property type="entry name" value="AMINO ACID TRANSPORTER"/>
    <property type="match status" value="1"/>
</dbReference>
<feature type="transmembrane region" description="Helical" evidence="6">
    <location>
        <begin position="489"/>
        <end position="509"/>
    </location>
</feature>
<organism evidence="7 8">
    <name type="scientific">Providencia alcalifaciens DSM 30120</name>
    <dbReference type="NCBI Taxonomy" id="520999"/>
    <lineage>
        <taxon>Bacteria</taxon>
        <taxon>Pseudomonadati</taxon>
        <taxon>Pseudomonadota</taxon>
        <taxon>Gammaproteobacteria</taxon>
        <taxon>Enterobacterales</taxon>
        <taxon>Morganellaceae</taxon>
        <taxon>Providencia</taxon>
    </lineage>
</organism>
<feature type="transmembrane region" description="Helical" evidence="6">
    <location>
        <begin position="457"/>
        <end position="477"/>
    </location>
</feature>
<evidence type="ECO:0000256" key="6">
    <source>
        <dbReference type="SAM" id="Phobius"/>
    </source>
</evidence>
<feature type="transmembrane region" description="Helical" evidence="6">
    <location>
        <begin position="418"/>
        <end position="445"/>
    </location>
</feature>
<keyword evidence="5 6" id="KW-0472">Membrane</keyword>
<evidence type="ECO:0000256" key="3">
    <source>
        <dbReference type="ARBA" id="ARBA00022692"/>
    </source>
</evidence>
<feature type="transmembrane region" description="Helical" evidence="6">
    <location>
        <begin position="90"/>
        <end position="108"/>
    </location>
</feature>
<dbReference type="eggNOG" id="COG0531">
    <property type="taxonomic scope" value="Bacteria"/>
</dbReference>
<feature type="transmembrane region" description="Helical" evidence="6">
    <location>
        <begin position="392"/>
        <end position="412"/>
    </location>
</feature>
<dbReference type="PIRSF" id="PIRSF006060">
    <property type="entry name" value="AA_transporter"/>
    <property type="match status" value="1"/>
</dbReference>
<evidence type="ECO:0000313" key="8">
    <source>
        <dbReference type="Proteomes" id="UP000003729"/>
    </source>
</evidence>
<comment type="subcellular location">
    <subcellularLocation>
        <location evidence="1">Cell membrane</location>
        <topology evidence="1">Multi-pass membrane protein</topology>
    </subcellularLocation>
</comment>
<evidence type="ECO:0000256" key="4">
    <source>
        <dbReference type="ARBA" id="ARBA00022989"/>
    </source>
</evidence>
<dbReference type="InterPro" id="IPR002293">
    <property type="entry name" value="AA/rel_permease1"/>
</dbReference>